<dbReference type="Gene3D" id="3.30.43.10">
    <property type="entry name" value="Uridine Diphospho-n-acetylenolpyruvylglucosamine Reductase, domain 2"/>
    <property type="match status" value="1"/>
</dbReference>
<dbReference type="Proteomes" id="UP001172101">
    <property type="component" value="Unassembled WGS sequence"/>
</dbReference>
<dbReference type="EMBL" id="JAUIRO010000002">
    <property type="protein sequence ID" value="KAK0728341.1"/>
    <property type="molecule type" value="Genomic_DNA"/>
</dbReference>
<dbReference type="InterPro" id="IPR006094">
    <property type="entry name" value="Oxid_FAD_bind_N"/>
</dbReference>
<dbReference type="InterPro" id="IPR016167">
    <property type="entry name" value="FAD-bd_PCMH_sub1"/>
</dbReference>
<accession>A0AA40B5Z7</accession>
<dbReference type="PROSITE" id="PS51387">
    <property type="entry name" value="FAD_PCMH"/>
    <property type="match status" value="1"/>
</dbReference>
<evidence type="ECO:0000259" key="1">
    <source>
        <dbReference type="PROSITE" id="PS51387"/>
    </source>
</evidence>
<dbReference type="InterPro" id="IPR036318">
    <property type="entry name" value="FAD-bd_PCMH-like_sf"/>
</dbReference>
<name>A0AA40B5Z7_9PEZI</name>
<evidence type="ECO:0000313" key="2">
    <source>
        <dbReference type="EMBL" id="KAK0728341.1"/>
    </source>
</evidence>
<dbReference type="SUPFAM" id="SSF56176">
    <property type="entry name" value="FAD-binding/transporter-associated domain-like"/>
    <property type="match status" value="1"/>
</dbReference>
<dbReference type="GO" id="GO:0071949">
    <property type="term" value="F:FAD binding"/>
    <property type="evidence" value="ECO:0007669"/>
    <property type="project" value="InterPro"/>
</dbReference>
<organism evidence="2 3">
    <name type="scientific">Lasiosphaeria miniovina</name>
    <dbReference type="NCBI Taxonomy" id="1954250"/>
    <lineage>
        <taxon>Eukaryota</taxon>
        <taxon>Fungi</taxon>
        <taxon>Dikarya</taxon>
        <taxon>Ascomycota</taxon>
        <taxon>Pezizomycotina</taxon>
        <taxon>Sordariomycetes</taxon>
        <taxon>Sordariomycetidae</taxon>
        <taxon>Sordariales</taxon>
        <taxon>Lasiosphaeriaceae</taxon>
        <taxon>Lasiosphaeria</taxon>
    </lineage>
</organism>
<dbReference type="GO" id="GO:0008720">
    <property type="term" value="F:D-lactate dehydrogenase (NAD+) activity"/>
    <property type="evidence" value="ECO:0007669"/>
    <property type="project" value="TreeGrafter"/>
</dbReference>
<protein>
    <recommendedName>
        <fullName evidence="1">FAD-binding PCMH-type domain-containing protein</fullName>
    </recommendedName>
</protein>
<dbReference type="PANTHER" id="PTHR11748:SF114">
    <property type="entry name" value="ARYL-ALCOHOL OXIDASE VANILLYL-ALCOHOL OXIDASE (AFU_ORTHOLOGUE AFUA_3G09500)-RELATED"/>
    <property type="match status" value="1"/>
</dbReference>
<reference evidence="2" key="1">
    <citation type="submission" date="2023-06" db="EMBL/GenBank/DDBJ databases">
        <title>Genome-scale phylogeny and comparative genomics of the fungal order Sordariales.</title>
        <authorList>
            <consortium name="Lawrence Berkeley National Laboratory"/>
            <person name="Hensen N."/>
            <person name="Bonometti L."/>
            <person name="Westerberg I."/>
            <person name="Brannstrom I.O."/>
            <person name="Guillou S."/>
            <person name="Cros-Aarteil S."/>
            <person name="Calhoun S."/>
            <person name="Haridas S."/>
            <person name="Kuo A."/>
            <person name="Mondo S."/>
            <person name="Pangilinan J."/>
            <person name="Riley R."/>
            <person name="LaButti K."/>
            <person name="Andreopoulos B."/>
            <person name="Lipzen A."/>
            <person name="Chen C."/>
            <person name="Yanf M."/>
            <person name="Daum C."/>
            <person name="Ng V."/>
            <person name="Clum A."/>
            <person name="Steindorff A."/>
            <person name="Ohm R."/>
            <person name="Martin F."/>
            <person name="Silar P."/>
            <person name="Natvig D."/>
            <person name="Lalanne C."/>
            <person name="Gautier V."/>
            <person name="Ament-velasquez S.L."/>
            <person name="Kruys A."/>
            <person name="Hutchinson M.I."/>
            <person name="Powell A.J."/>
            <person name="Barry K."/>
            <person name="Miller A.N."/>
            <person name="Grigoriev I.V."/>
            <person name="Debuchy R."/>
            <person name="Gladieux P."/>
            <person name="Thoren M.H."/>
            <person name="Johannesson H."/>
        </authorList>
    </citation>
    <scope>NUCLEOTIDE SEQUENCE</scope>
    <source>
        <strain evidence="2">SMH2392-1A</strain>
    </source>
</reference>
<dbReference type="GeneID" id="85330263"/>
<dbReference type="Gene3D" id="3.40.462.10">
    <property type="entry name" value="FAD-linked oxidases, C-terminal domain"/>
    <property type="match status" value="2"/>
</dbReference>
<proteinExistence type="predicted"/>
<comment type="caution">
    <text evidence="2">The sequence shown here is derived from an EMBL/GenBank/DDBJ whole genome shotgun (WGS) entry which is preliminary data.</text>
</comment>
<dbReference type="InterPro" id="IPR016166">
    <property type="entry name" value="FAD-bd_PCMH"/>
</dbReference>
<keyword evidence="3" id="KW-1185">Reference proteome</keyword>
<dbReference type="GO" id="GO:0004458">
    <property type="term" value="F:D-lactate dehydrogenase (cytochrome) activity"/>
    <property type="evidence" value="ECO:0007669"/>
    <property type="project" value="TreeGrafter"/>
</dbReference>
<evidence type="ECO:0000313" key="3">
    <source>
        <dbReference type="Proteomes" id="UP001172101"/>
    </source>
</evidence>
<dbReference type="PANTHER" id="PTHR11748">
    <property type="entry name" value="D-LACTATE DEHYDROGENASE"/>
    <property type="match status" value="1"/>
</dbReference>
<dbReference type="Pfam" id="PF01565">
    <property type="entry name" value="FAD_binding_4"/>
    <property type="match status" value="1"/>
</dbReference>
<gene>
    <name evidence="2" type="ORF">B0T26DRAFT_800119</name>
</gene>
<dbReference type="GO" id="GO:1903457">
    <property type="term" value="P:lactate catabolic process"/>
    <property type="evidence" value="ECO:0007669"/>
    <property type="project" value="TreeGrafter"/>
</dbReference>
<dbReference type="AlphaFoldDB" id="A0AA40B5Z7"/>
<dbReference type="InterPro" id="IPR016170">
    <property type="entry name" value="Cytok_DH_C_sf"/>
</dbReference>
<dbReference type="GO" id="GO:0005739">
    <property type="term" value="C:mitochondrion"/>
    <property type="evidence" value="ECO:0007669"/>
    <property type="project" value="TreeGrafter"/>
</dbReference>
<dbReference type="RefSeq" id="XP_060301196.1">
    <property type="nucleotide sequence ID" value="XM_060446993.1"/>
</dbReference>
<sequence>MRTSTSDSRLSTATISVFIRLMTPICRDKSPAHSARPDSWCGVPRKAMARPTTVEQIQAILRVANDYKIPVWTVSRGKNLGHGTNSGRILGSVIIDLQDIDKVLEINDKYSYYTVEPGVSFSKLYETIRKQKKNIYCGPCSAAGTGLRTTPCFSQSNFGIVTKMTSWPSPAPHGFTSCHVTVPKEAGLAAMVDIFRDLLTHEVVQNHPPVIGNIIRELSKRSTQASWYDGNGTIPDWRLEELAKEQNISWWDAYFDASKGEKYLDAAAVPWEDSGMQTGVPSMMLIAALDWYFEAKEICKSLGFDFVAGLHLYQRHLAHLIMISFDRTDQAVKTAANDLFVELVLKARRAGCGKYRPHINHIDLVADQSDFGVKDEGANGVPALMRLN</sequence>
<feature type="domain" description="FAD-binding PCMH-type" evidence="1">
    <location>
        <begin position="33"/>
        <end position="221"/>
    </location>
</feature>